<dbReference type="PANTHER" id="PTHR31216">
    <property type="entry name" value="SERPENTINE RECEPTOR CLASS BETA-1-RELATED-RELATED"/>
    <property type="match status" value="1"/>
</dbReference>
<keyword evidence="4 6" id="KW-1133">Transmembrane helix</keyword>
<feature type="transmembrane region" description="Helical" evidence="6">
    <location>
        <begin position="259"/>
        <end position="279"/>
    </location>
</feature>
<dbReference type="InterPro" id="IPR002184">
    <property type="entry name" value="7TM_GPCR_serpentine_rcpt_Srb"/>
</dbReference>
<dbReference type="AlphaFoldDB" id="A0A7I5EBI1"/>
<proteinExistence type="inferred from homology"/>
<evidence type="ECO:0000313" key="7">
    <source>
        <dbReference type="Proteomes" id="UP000025227"/>
    </source>
</evidence>
<dbReference type="GO" id="GO:0004888">
    <property type="term" value="F:transmembrane signaling receptor activity"/>
    <property type="evidence" value="ECO:0007669"/>
    <property type="project" value="InterPro"/>
</dbReference>
<dbReference type="GO" id="GO:0016020">
    <property type="term" value="C:membrane"/>
    <property type="evidence" value="ECO:0007669"/>
    <property type="project" value="UniProtKB-SubCell"/>
</dbReference>
<keyword evidence="3 6" id="KW-0812">Transmembrane</keyword>
<dbReference type="Proteomes" id="UP000025227">
    <property type="component" value="Unplaced"/>
</dbReference>
<keyword evidence="5 6" id="KW-0472">Membrane</keyword>
<evidence type="ECO:0000256" key="4">
    <source>
        <dbReference type="ARBA" id="ARBA00022989"/>
    </source>
</evidence>
<evidence type="ECO:0000256" key="2">
    <source>
        <dbReference type="ARBA" id="ARBA00006860"/>
    </source>
</evidence>
<name>A0A7I5EBI1_HAECO</name>
<comment type="subcellular location">
    <subcellularLocation>
        <location evidence="1">Membrane</location>
        <topology evidence="1">Multi-pass membrane protein</topology>
    </subcellularLocation>
</comment>
<dbReference type="GO" id="GO:0007606">
    <property type="term" value="P:sensory perception of chemical stimulus"/>
    <property type="evidence" value="ECO:0007669"/>
    <property type="project" value="InterPro"/>
</dbReference>
<evidence type="ECO:0000256" key="6">
    <source>
        <dbReference type="SAM" id="Phobius"/>
    </source>
</evidence>
<dbReference type="Pfam" id="PF10292">
    <property type="entry name" value="7TM_GPCR_Srab"/>
    <property type="match status" value="1"/>
</dbReference>
<reference evidence="8" key="1">
    <citation type="submission" date="2020-12" db="UniProtKB">
        <authorList>
            <consortium name="WormBaseParasite"/>
        </authorList>
    </citation>
    <scope>IDENTIFICATION</scope>
    <source>
        <strain evidence="8">MHco3</strain>
    </source>
</reference>
<comment type="similarity">
    <text evidence="2">Belongs to the nematode receptor-like protein srb family.</text>
</comment>
<accession>A0A7I5EBI1</accession>
<dbReference type="PANTHER" id="PTHR31216:SF11">
    <property type="entry name" value="SERPENTINE RECEPTOR CLASS BETA-16-RELATED"/>
    <property type="match status" value="1"/>
</dbReference>
<evidence type="ECO:0000256" key="1">
    <source>
        <dbReference type="ARBA" id="ARBA00004141"/>
    </source>
</evidence>
<feature type="transmembrane region" description="Helical" evidence="6">
    <location>
        <begin position="131"/>
        <end position="149"/>
    </location>
</feature>
<dbReference type="WBParaSite" id="HCON_00122975-00001">
    <property type="protein sequence ID" value="HCON_00122975-00001"/>
    <property type="gene ID" value="HCON_00122975"/>
</dbReference>
<organism evidence="7 8">
    <name type="scientific">Haemonchus contortus</name>
    <name type="common">Barber pole worm</name>
    <dbReference type="NCBI Taxonomy" id="6289"/>
    <lineage>
        <taxon>Eukaryota</taxon>
        <taxon>Metazoa</taxon>
        <taxon>Ecdysozoa</taxon>
        <taxon>Nematoda</taxon>
        <taxon>Chromadorea</taxon>
        <taxon>Rhabditida</taxon>
        <taxon>Rhabditina</taxon>
        <taxon>Rhabditomorpha</taxon>
        <taxon>Strongyloidea</taxon>
        <taxon>Trichostrongylidae</taxon>
        <taxon>Haemonchus</taxon>
    </lineage>
</organism>
<feature type="transmembrane region" description="Helical" evidence="6">
    <location>
        <begin position="44"/>
        <end position="67"/>
    </location>
</feature>
<evidence type="ECO:0000313" key="8">
    <source>
        <dbReference type="WBParaSite" id="HCON_00122975-00001"/>
    </source>
</evidence>
<dbReference type="InterPro" id="IPR019408">
    <property type="entry name" value="7TM_GPCR_serpentine_rcpt_Srab"/>
</dbReference>
<feature type="transmembrane region" description="Helical" evidence="6">
    <location>
        <begin position="173"/>
        <end position="193"/>
    </location>
</feature>
<sequence>LVSNMFYRAFILIQITECIIGLIALPMVHYGYLVKAALHINLKALLSLYFHICIVYAVIILTCRMYEAVLWLSYRNPCDMFPSRGAYHFYAVMEMYCLMHMISLQLVVGFERVVATIFVHTYESWKRTSPLFIFATFIFPGAVTLWIYHDVEFVEPNLSCFTDQSAVKLKVDFISVLVILFGLVGLTVQSILANINKKRTARLIDKPLTVRYQLSENIAGTTLTSYLQLSQVLATIVFSAMMLACSEVHLGLIENERDINYIIKEGVIPLAVAILPFLTRHLLKKRQIRRNNLIQQSVLQPTSVYSVMLEQQWK</sequence>
<evidence type="ECO:0000256" key="5">
    <source>
        <dbReference type="ARBA" id="ARBA00023136"/>
    </source>
</evidence>
<feature type="transmembrane region" description="Helical" evidence="6">
    <location>
        <begin position="87"/>
        <end position="110"/>
    </location>
</feature>
<feature type="transmembrane region" description="Helical" evidence="6">
    <location>
        <begin position="232"/>
        <end position="253"/>
    </location>
</feature>
<protein>
    <submittedName>
        <fullName evidence="8">G_PROTEIN_RECEP_F1_2 domain-containing protein</fullName>
    </submittedName>
</protein>
<keyword evidence="7" id="KW-1185">Reference proteome</keyword>
<feature type="transmembrane region" description="Helical" evidence="6">
    <location>
        <begin position="6"/>
        <end position="32"/>
    </location>
</feature>
<dbReference type="OrthoDB" id="5876548at2759"/>
<evidence type="ECO:0000256" key="3">
    <source>
        <dbReference type="ARBA" id="ARBA00022692"/>
    </source>
</evidence>